<dbReference type="Pfam" id="PF02311">
    <property type="entry name" value="AraC_binding"/>
    <property type="match status" value="1"/>
</dbReference>
<feature type="domain" description="HTH araC/xylS-type" evidence="4">
    <location>
        <begin position="203"/>
        <end position="301"/>
    </location>
</feature>
<proteinExistence type="predicted"/>
<accession>A0ABU9CCL1</accession>
<gene>
    <name evidence="5" type="ORF">AACH10_05125</name>
</gene>
<dbReference type="InterPro" id="IPR014710">
    <property type="entry name" value="RmlC-like_jellyroll"/>
</dbReference>
<dbReference type="InterPro" id="IPR003313">
    <property type="entry name" value="AraC-bd"/>
</dbReference>
<organism evidence="5 6">
    <name type="scientific">Pseudaquabacterium inlustre</name>
    <dbReference type="NCBI Taxonomy" id="2984192"/>
    <lineage>
        <taxon>Bacteria</taxon>
        <taxon>Pseudomonadati</taxon>
        <taxon>Pseudomonadota</taxon>
        <taxon>Betaproteobacteria</taxon>
        <taxon>Burkholderiales</taxon>
        <taxon>Sphaerotilaceae</taxon>
        <taxon>Pseudaquabacterium</taxon>
    </lineage>
</organism>
<dbReference type="SMART" id="SM00342">
    <property type="entry name" value="HTH_ARAC"/>
    <property type="match status" value="1"/>
</dbReference>
<protein>
    <submittedName>
        <fullName evidence="5">Helix-turn-helix domain-containing protein</fullName>
    </submittedName>
</protein>
<dbReference type="InterPro" id="IPR009057">
    <property type="entry name" value="Homeodomain-like_sf"/>
</dbReference>
<keyword evidence="3" id="KW-0804">Transcription</keyword>
<sequence length="315" mass="34085">MRSPAGLPTYALYGEQGRTEAVDWLHCEDIASRSSRHDWEIRPHRHAVLFQILYIARGRGQAQLEDRALALHGPCVLLVPALVPHGFRFEPGIDGLVITVLEAHLAQRLAAAPGLAARLMRPSHLHWPRAAGVKAGTGASPARAVAEAVARLHAEFRAAEAWRDLALDAALLRLAVVLGREVPADERAPDSAPTPERATAHVRRYRALVEARFRSQPTLAALAAELGITPTQLNRACHQVLGHSALGVLHGRLLLEAQRDLAYTTLSVKRVALGLGFADAGYFSRFFRHHTGHAPSRWRQLGQAGAGAPDPGGKA</sequence>
<keyword evidence="6" id="KW-1185">Reference proteome</keyword>
<dbReference type="SUPFAM" id="SSF51182">
    <property type="entry name" value="RmlC-like cupins"/>
    <property type="match status" value="1"/>
</dbReference>
<evidence type="ECO:0000256" key="3">
    <source>
        <dbReference type="ARBA" id="ARBA00023163"/>
    </source>
</evidence>
<dbReference type="Proteomes" id="UP001365405">
    <property type="component" value="Unassembled WGS sequence"/>
</dbReference>
<dbReference type="RefSeq" id="WP_341409295.1">
    <property type="nucleotide sequence ID" value="NZ_JBBUTH010000002.1"/>
</dbReference>
<dbReference type="PANTHER" id="PTHR43280">
    <property type="entry name" value="ARAC-FAMILY TRANSCRIPTIONAL REGULATOR"/>
    <property type="match status" value="1"/>
</dbReference>
<evidence type="ECO:0000313" key="5">
    <source>
        <dbReference type="EMBL" id="MEK8049614.1"/>
    </source>
</evidence>
<dbReference type="Gene3D" id="2.60.120.10">
    <property type="entry name" value="Jelly Rolls"/>
    <property type="match status" value="1"/>
</dbReference>
<name>A0ABU9CCL1_9BURK</name>
<dbReference type="InterPro" id="IPR018060">
    <property type="entry name" value="HTH_AraC"/>
</dbReference>
<dbReference type="SUPFAM" id="SSF46689">
    <property type="entry name" value="Homeodomain-like"/>
    <property type="match status" value="1"/>
</dbReference>
<keyword evidence="2" id="KW-0238">DNA-binding</keyword>
<dbReference type="Gene3D" id="1.10.10.60">
    <property type="entry name" value="Homeodomain-like"/>
    <property type="match status" value="1"/>
</dbReference>
<evidence type="ECO:0000313" key="6">
    <source>
        <dbReference type="Proteomes" id="UP001365405"/>
    </source>
</evidence>
<dbReference type="Pfam" id="PF12833">
    <property type="entry name" value="HTH_18"/>
    <property type="match status" value="1"/>
</dbReference>
<comment type="caution">
    <text evidence="5">The sequence shown here is derived from an EMBL/GenBank/DDBJ whole genome shotgun (WGS) entry which is preliminary data.</text>
</comment>
<dbReference type="PANTHER" id="PTHR43280:SF32">
    <property type="entry name" value="TRANSCRIPTIONAL REGULATORY PROTEIN"/>
    <property type="match status" value="1"/>
</dbReference>
<dbReference type="InterPro" id="IPR011051">
    <property type="entry name" value="RmlC_Cupin_sf"/>
</dbReference>
<dbReference type="EMBL" id="JBBUTH010000002">
    <property type="protein sequence ID" value="MEK8049614.1"/>
    <property type="molecule type" value="Genomic_DNA"/>
</dbReference>
<dbReference type="InterPro" id="IPR047264">
    <property type="entry name" value="Cupin_HpaA-like_N"/>
</dbReference>
<dbReference type="PROSITE" id="PS01124">
    <property type="entry name" value="HTH_ARAC_FAMILY_2"/>
    <property type="match status" value="1"/>
</dbReference>
<keyword evidence="1" id="KW-0805">Transcription regulation</keyword>
<evidence type="ECO:0000259" key="4">
    <source>
        <dbReference type="PROSITE" id="PS01124"/>
    </source>
</evidence>
<evidence type="ECO:0000256" key="2">
    <source>
        <dbReference type="ARBA" id="ARBA00023125"/>
    </source>
</evidence>
<evidence type="ECO:0000256" key="1">
    <source>
        <dbReference type="ARBA" id="ARBA00023015"/>
    </source>
</evidence>
<reference evidence="5 6" key="1">
    <citation type="submission" date="2024-04" db="EMBL/GenBank/DDBJ databases">
        <title>Novel species of the genus Ideonella isolated from streams.</title>
        <authorList>
            <person name="Lu H."/>
        </authorList>
    </citation>
    <scope>NUCLEOTIDE SEQUENCE [LARGE SCALE GENOMIC DNA]</scope>
    <source>
        <strain evidence="5 6">DXS22W</strain>
    </source>
</reference>
<dbReference type="CDD" id="cd06999">
    <property type="entry name" value="cupin_HpaA-like_N"/>
    <property type="match status" value="1"/>
</dbReference>